<gene>
    <name evidence="1" type="ORF">K7C98_37130</name>
</gene>
<dbReference type="Proteomes" id="UP001139031">
    <property type="component" value="Unassembled WGS sequence"/>
</dbReference>
<dbReference type="EMBL" id="JAIRAU010000052">
    <property type="protein sequence ID" value="MBZ5714890.1"/>
    <property type="molecule type" value="Genomic_DNA"/>
</dbReference>
<keyword evidence="2" id="KW-1185">Reference proteome</keyword>
<evidence type="ECO:0000313" key="1">
    <source>
        <dbReference type="EMBL" id="MBZ5714890.1"/>
    </source>
</evidence>
<organism evidence="1 2">
    <name type="scientific">Nannocystis pusilla</name>
    <dbReference type="NCBI Taxonomy" id="889268"/>
    <lineage>
        <taxon>Bacteria</taxon>
        <taxon>Pseudomonadati</taxon>
        <taxon>Myxococcota</taxon>
        <taxon>Polyangia</taxon>
        <taxon>Nannocystales</taxon>
        <taxon>Nannocystaceae</taxon>
        <taxon>Nannocystis</taxon>
    </lineage>
</organism>
<proteinExistence type="predicted"/>
<protein>
    <submittedName>
        <fullName evidence="1">DUF4265 domain-containing protein</fullName>
    </submittedName>
</protein>
<evidence type="ECO:0000313" key="2">
    <source>
        <dbReference type="Proteomes" id="UP001139031"/>
    </source>
</evidence>
<comment type="caution">
    <text evidence="1">The sequence shown here is derived from an EMBL/GenBank/DDBJ whole genome shotgun (WGS) entry which is preliminary data.</text>
</comment>
<dbReference type="InterPro" id="IPR025361">
    <property type="entry name" value="DUF4265"/>
</dbReference>
<dbReference type="Pfam" id="PF14085">
    <property type="entry name" value="DUF4265"/>
    <property type="match status" value="2"/>
</dbReference>
<name>A0ABS7U361_9BACT</name>
<sequence>MVKVLFYPDDQSPESLWAEDLGDGQYKLRNSPWFMYGVSFEDVVRARPAADGMLEFVEVVQPSGSSTFRLMLREDTDPAMFERYWKPLQALGCTWEQAKKRLYAVDAPRGADLERVADLLEKGGADGVWDWETGCWRADHDAAQANARQARRFIEDSSRDLDSSPERFLTVRHAAGPTTAGQCPVIFRLVPDEDGYPDFQRESLWAIPRADGTYQIANIPFYSYDAARGDIVSVKEGDGELFFDALLHESGNSVIRIIVKSAENVDNVRRMLEELGCDTEALGRLVAVNIPAHVDYGPLRDRLVAGEQQERWGFEEAVLCHGGGR</sequence>
<dbReference type="RefSeq" id="WP_224196622.1">
    <property type="nucleotide sequence ID" value="NZ_JAIRAU010000052.1"/>
</dbReference>
<reference evidence="1" key="1">
    <citation type="submission" date="2021-08" db="EMBL/GenBank/DDBJ databases">
        <authorList>
            <person name="Stevens D.C."/>
        </authorList>
    </citation>
    <scope>NUCLEOTIDE SEQUENCE</scope>
    <source>
        <strain evidence="1">DSM 53165</strain>
    </source>
</reference>
<accession>A0ABS7U361</accession>